<reference evidence="1 2" key="1">
    <citation type="submission" date="2019-04" db="EMBL/GenBank/DDBJ databases">
        <authorList>
            <consortium name="Pathogen Informatics"/>
        </authorList>
    </citation>
    <scope>NUCLEOTIDE SEQUENCE [LARGE SCALE GENOMIC DNA]</scope>
    <source>
        <strain evidence="1 2">NCTC9185</strain>
    </source>
</reference>
<dbReference type="Proteomes" id="UP000339249">
    <property type="component" value="Unassembled WGS sequence"/>
</dbReference>
<proteinExistence type="predicted"/>
<dbReference type="EMBL" id="CABDVU010000001">
    <property type="protein sequence ID" value="VTN08769.1"/>
    <property type="molecule type" value="Genomic_DNA"/>
</dbReference>
<evidence type="ECO:0000313" key="2">
    <source>
        <dbReference type="Proteomes" id="UP000339249"/>
    </source>
</evidence>
<evidence type="ECO:0000313" key="1">
    <source>
        <dbReference type="EMBL" id="VTN08769.1"/>
    </source>
</evidence>
<organism evidence="1 2">
    <name type="scientific">Raoultella terrigena</name>
    <name type="common">Klebsiella terrigena</name>
    <dbReference type="NCBI Taxonomy" id="577"/>
    <lineage>
        <taxon>Bacteria</taxon>
        <taxon>Pseudomonadati</taxon>
        <taxon>Pseudomonadota</taxon>
        <taxon>Gammaproteobacteria</taxon>
        <taxon>Enterobacterales</taxon>
        <taxon>Enterobacteriaceae</taxon>
        <taxon>Klebsiella/Raoultella group</taxon>
        <taxon>Raoultella</taxon>
    </lineage>
</organism>
<sequence length="55" mass="5888">MRAVELTLLDKLAIGDFNRVGDQPVAGSKCEVIPQVFIAIEVNLTGALLNKSDFG</sequence>
<accession>A0A4U9CSG8</accession>
<gene>
    <name evidence="1" type="ORF">NCTC9185_00648</name>
</gene>
<dbReference type="AlphaFoldDB" id="A0A4U9CSG8"/>
<protein>
    <submittedName>
        <fullName evidence="1">Uncharacterized protein</fullName>
    </submittedName>
</protein>
<name>A0A4U9CSG8_RAOTE</name>